<gene>
    <name evidence="7" type="ORF">S03H2_57710</name>
</gene>
<evidence type="ECO:0000259" key="6">
    <source>
        <dbReference type="Pfam" id="PF00133"/>
    </source>
</evidence>
<dbReference type="GO" id="GO:0005524">
    <property type="term" value="F:ATP binding"/>
    <property type="evidence" value="ECO:0007669"/>
    <property type="project" value="UniProtKB-KW"/>
</dbReference>
<feature type="domain" description="Aminoacyl-tRNA synthetase class Ia" evidence="6">
    <location>
        <begin position="3"/>
        <end position="124"/>
    </location>
</feature>
<evidence type="ECO:0000256" key="3">
    <source>
        <dbReference type="ARBA" id="ARBA00022840"/>
    </source>
</evidence>
<name>X1INU8_9ZZZZ</name>
<dbReference type="Pfam" id="PF00133">
    <property type="entry name" value="tRNA-synt_1"/>
    <property type="match status" value="1"/>
</dbReference>
<dbReference type="Gene3D" id="3.40.50.620">
    <property type="entry name" value="HUPs"/>
    <property type="match status" value="1"/>
</dbReference>
<keyword evidence="4" id="KW-0648">Protein biosynthesis</keyword>
<dbReference type="SUPFAM" id="SSF52374">
    <property type="entry name" value="Nucleotidylyl transferase"/>
    <property type="match status" value="1"/>
</dbReference>
<keyword evidence="5" id="KW-0030">Aminoacyl-tRNA synthetase</keyword>
<dbReference type="AlphaFoldDB" id="X1INU8"/>
<dbReference type="PANTHER" id="PTHR42780">
    <property type="entry name" value="SOLEUCYL-TRNA SYNTHETASE"/>
    <property type="match status" value="1"/>
</dbReference>
<dbReference type="PANTHER" id="PTHR42780:SF1">
    <property type="entry name" value="ISOLEUCINE--TRNA LIGASE, CYTOPLASMIC"/>
    <property type="match status" value="1"/>
</dbReference>
<sequence length="132" mass="15643">MPRKGGWDTHGLPVELEIEKKLSINSKKEIERIGVKHFNELCKKSVLRYIEDWVKLTERIGFWLDMSDAYFTFTNDYIETVWWILKQIYDKDLLYEGYKVITYCPRCGTPLSSHEVAQGHKEVYSYIVDKSV</sequence>
<keyword evidence="3" id="KW-0067">ATP-binding</keyword>
<organism evidence="7">
    <name type="scientific">marine sediment metagenome</name>
    <dbReference type="NCBI Taxonomy" id="412755"/>
    <lineage>
        <taxon>unclassified sequences</taxon>
        <taxon>metagenomes</taxon>
        <taxon>ecological metagenomes</taxon>
    </lineage>
</organism>
<evidence type="ECO:0000256" key="5">
    <source>
        <dbReference type="ARBA" id="ARBA00023146"/>
    </source>
</evidence>
<dbReference type="GO" id="GO:0006428">
    <property type="term" value="P:isoleucyl-tRNA aminoacylation"/>
    <property type="evidence" value="ECO:0007669"/>
    <property type="project" value="TreeGrafter"/>
</dbReference>
<proteinExistence type="predicted"/>
<evidence type="ECO:0000256" key="1">
    <source>
        <dbReference type="ARBA" id="ARBA00022598"/>
    </source>
</evidence>
<comment type="caution">
    <text evidence="7">The sequence shown here is derived from an EMBL/GenBank/DDBJ whole genome shotgun (WGS) entry which is preliminary data.</text>
</comment>
<dbReference type="EMBL" id="BARU01037003">
    <property type="protein sequence ID" value="GAH83382.1"/>
    <property type="molecule type" value="Genomic_DNA"/>
</dbReference>
<dbReference type="InterPro" id="IPR002300">
    <property type="entry name" value="aa-tRNA-synth_Ia"/>
</dbReference>
<evidence type="ECO:0000256" key="4">
    <source>
        <dbReference type="ARBA" id="ARBA00022917"/>
    </source>
</evidence>
<evidence type="ECO:0000256" key="2">
    <source>
        <dbReference type="ARBA" id="ARBA00022741"/>
    </source>
</evidence>
<keyword evidence="1" id="KW-0436">Ligase</keyword>
<reference evidence="7" key="1">
    <citation type="journal article" date="2014" name="Front. Microbiol.">
        <title>High frequency of phylogenetically diverse reductive dehalogenase-homologous genes in deep subseafloor sedimentary metagenomes.</title>
        <authorList>
            <person name="Kawai M."/>
            <person name="Futagami T."/>
            <person name="Toyoda A."/>
            <person name="Takaki Y."/>
            <person name="Nishi S."/>
            <person name="Hori S."/>
            <person name="Arai W."/>
            <person name="Tsubouchi T."/>
            <person name="Morono Y."/>
            <person name="Uchiyama I."/>
            <person name="Ito T."/>
            <person name="Fujiyama A."/>
            <person name="Inagaki F."/>
            <person name="Takami H."/>
        </authorList>
    </citation>
    <scope>NUCLEOTIDE SEQUENCE</scope>
    <source>
        <strain evidence="7">Expedition CK06-06</strain>
    </source>
</reference>
<accession>X1INU8</accession>
<dbReference type="InterPro" id="IPR014729">
    <property type="entry name" value="Rossmann-like_a/b/a_fold"/>
</dbReference>
<keyword evidence="2" id="KW-0547">Nucleotide-binding</keyword>
<dbReference type="InterPro" id="IPR023586">
    <property type="entry name" value="Ile-tRNA-ligase_type2"/>
</dbReference>
<protein>
    <recommendedName>
        <fullName evidence="6">Aminoacyl-tRNA synthetase class Ia domain-containing protein</fullName>
    </recommendedName>
</protein>
<evidence type="ECO:0000313" key="7">
    <source>
        <dbReference type="EMBL" id="GAH83382.1"/>
    </source>
</evidence>
<dbReference type="GO" id="GO:0004822">
    <property type="term" value="F:isoleucine-tRNA ligase activity"/>
    <property type="evidence" value="ECO:0007669"/>
    <property type="project" value="InterPro"/>
</dbReference>